<keyword evidence="3" id="KW-1185">Reference proteome</keyword>
<feature type="chain" id="PRO_5004592222" evidence="1">
    <location>
        <begin position="22"/>
        <end position="799"/>
    </location>
</feature>
<sequence>MVYLFEIFCILICGQILRSSGENIRLSSLDCQNYQNSSIIPIWQTPDQETILSEICDLVVILSGLKNDESDLNENSNTKSDIQLTNYRLELLLSSSPFNNEASGIADIYQTEEIVLPEESNVTSKGDLSINCSSKVKIQPVDLCGSIYIIINLKKVDRVVGIAIGSLSQEIEVKCPSDEKVSLRLQVKYENGSLVDTSVKNRLIIKTNGNSLEALNGIKFILTNNGYSSFRRRCGIKALQTIAFLLPVYRDPSSDFVEIDGKRFFNIANGYYLQNGDKLVREKRGFCSPFIQINSSVPVNITWFNLIGFTSLPSEFDLLIILDPFKIDETIQKSLEPSIFTFSLKLPADIGLLNTTKCTGLVVVYPANSCHILIVHSNGRSPRKINYFGYELLDKKLFLLESQQDTVKPSLTTTLVNKYFYQTWLIGQTVNVIGLYKQSCSINDKSISICEQIRILLFDISTVIGKIKVITPWEEEQVNKLILLSRVTSTLIKEIINGDLVSLFLPTIKIFRSLIVRSYSAADSLDKYDQTYFGTIQRVIEDIAESEPPASEAALIVPKRIRIFMGRLIREGPSAIISTLPNLKGKLSFLESLRQVIIWILEDVLWDFELPNEIKTMLVETINSLNPTIFQANVKKLVDLSESWSSIETDEEAIKSSTKLFYQLMFTTNKENIWSRYAQIWQLWLTRFMIDSQRWIFLEGLPNDPKNKVDSYYDIEIDDQCNRYAIQVLINNKIMPNWFQLDNLESIREKEISSSNQLAFKNTGDSILRGDWEILTGTIFWTRIMLCNCNKTLTDQCSL</sequence>
<dbReference type="AlphaFoldDB" id="T1L424"/>
<protein>
    <submittedName>
        <fullName evidence="2">Uncharacterized protein</fullName>
    </submittedName>
</protein>
<evidence type="ECO:0000256" key="1">
    <source>
        <dbReference type="SAM" id="SignalP"/>
    </source>
</evidence>
<dbReference type="OMA" id="FELPTEM"/>
<keyword evidence="1" id="KW-0732">Signal</keyword>
<accession>T1L424</accession>
<reference evidence="3" key="1">
    <citation type="submission" date="2011-08" db="EMBL/GenBank/DDBJ databases">
        <authorList>
            <person name="Rombauts S."/>
        </authorList>
    </citation>
    <scope>NUCLEOTIDE SEQUENCE</scope>
    <source>
        <strain evidence="3">London</strain>
    </source>
</reference>
<dbReference type="EMBL" id="CAEY01001062">
    <property type="status" value="NOT_ANNOTATED_CDS"/>
    <property type="molecule type" value="Genomic_DNA"/>
</dbReference>
<feature type="signal peptide" evidence="1">
    <location>
        <begin position="1"/>
        <end position="21"/>
    </location>
</feature>
<dbReference type="EnsemblMetazoa" id="tetur37g00530.1">
    <property type="protein sequence ID" value="tetur37g00530.1"/>
    <property type="gene ID" value="tetur37g00530"/>
</dbReference>
<proteinExistence type="predicted"/>
<evidence type="ECO:0000313" key="3">
    <source>
        <dbReference type="Proteomes" id="UP000015104"/>
    </source>
</evidence>
<reference evidence="2" key="2">
    <citation type="submission" date="2015-06" db="UniProtKB">
        <authorList>
            <consortium name="EnsemblMetazoa"/>
        </authorList>
    </citation>
    <scope>IDENTIFICATION</scope>
</reference>
<dbReference type="HOGENOM" id="CLU_352101_0_0_1"/>
<dbReference type="Proteomes" id="UP000015104">
    <property type="component" value="Unassembled WGS sequence"/>
</dbReference>
<evidence type="ECO:0000313" key="2">
    <source>
        <dbReference type="EnsemblMetazoa" id="tetur37g00530.1"/>
    </source>
</evidence>
<gene>
    <name evidence="2" type="primary">107370139</name>
</gene>
<dbReference type="OrthoDB" id="8320634at2759"/>
<name>T1L424_TETUR</name>
<organism evidence="2 3">
    <name type="scientific">Tetranychus urticae</name>
    <name type="common">Two-spotted spider mite</name>
    <dbReference type="NCBI Taxonomy" id="32264"/>
    <lineage>
        <taxon>Eukaryota</taxon>
        <taxon>Metazoa</taxon>
        <taxon>Ecdysozoa</taxon>
        <taxon>Arthropoda</taxon>
        <taxon>Chelicerata</taxon>
        <taxon>Arachnida</taxon>
        <taxon>Acari</taxon>
        <taxon>Acariformes</taxon>
        <taxon>Trombidiformes</taxon>
        <taxon>Prostigmata</taxon>
        <taxon>Eleutherengona</taxon>
        <taxon>Raphignathae</taxon>
        <taxon>Tetranychoidea</taxon>
        <taxon>Tetranychidae</taxon>
        <taxon>Tetranychus</taxon>
    </lineage>
</organism>
<dbReference type="KEGG" id="tut:107370139"/>